<dbReference type="Gene3D" id="3.10.20.90">
    <property type="entry name" value="Phosphatidylinositol 3-kinase Catalytic Subunit, Chain A, domain 1"/>
    <property type="match status" value="1"/>
</dbReference>
<dbReference type="EMBL" id="JAHWGI010000057">
    <property type="protein sequence ID" value="KAK3908434.1"/>
    <property type="molecule type" value="Genomic_DNA"/>
</dbReference>
<evidence type="ECO:0000256" key="5">
    <source>
        <dbReference type="ARBA" id="ARBA00023242"/>
    </source>
</evidence>
<keyword evidence="3 6" id="KW-0863">Zinc-finger</keyword>
<evidence type="ECO:0000256" key="2">
    <source>
        <dbReference type="ARBA" id="ARBA00022723"/>
    </source>
</evidence>
<feature type="compositionally biased region" description="Low complexity" evidence="7">
    <location>
        <begin position="700"/>
        <end position="717"/>
    </location>
</feature>
<accession>A0AAE1L7A2</accession>
<evidence type="ECO:0000256" key="3">
    <source>
        <dbReference type="ARBA" id="ARBA00022771"/>
    </source>
</evidence>
<dbReference type="Pfam" id="PF16207">
    <property type="entry name" value="RAWUL"/>
    <property type="match status" value="1"/>
</dbReference>
<dbReference type="GO" id="GO:0035102">
    <property type="term" value="C:PRC1 complex"/>
    <property type="evidence" value="ECO:0007669"/>
    <property type="project" value="TreeGrafter"/>
</dbReference>
<evidence type="ECO:0000259" key="8">
    <source>
        <dbReference type="PROSITE" id="PS50089"/>
    </source>
</evidence>
<feature type="compositionally biased region" description="Low complexity" evidence="7">
    <location>
        <begin position="976"/>
        <end position="989"/>
    </location>
</feature>
<sequence length="1040" mass="112350">MKNVDTEQPGPRRLRVSELHPHLMCILCGGYYVDATTIIECLHSFCKSCLVRYLESNKYCPICEVQVHKTKPLLNIRPDETLQTMVYKLVPGLFHREMRYRQEFYAQHPEAPPSSPEDRGIVDPIECQYYSPDEPVSLALEFKTDNINNNGVYKRYLRCPAAVTVAHLQKLVRNKYGLSSMHHVDVLFDDKLLTPDYSIMDVAYTFQRKRKEQFHFTYRILENQCKRRKLDEASSLVDAEEPMDVDPPLPSLPISGTIQPLQQVKPMGAPQTDNKSKLDSIISKISAKKTGGVVKEKSGDEWKEVQLQISESGVMSVTDISSINKLINSIEKNVGPSDLKEMKPSVRKEPFNEKIRSETDKSSVWSVAAQDVKMVPPPSIVQSKVSKNLEQSKESKNLQESVKSDVHLSKPCEFVKSEKKEEFPLPKSIMDVKKDGGKETKPDSSEAKLTLSPVQAKPPVASLKTQSNIPSPKVPVPIVTSSSAQSIPSPMFSSTSSTTTSVFSSSSQSCSKSSIVSVSAPAATTPKLCTVTLGSSQVTLSLSPSPSMNCNSSLGSASGPVSKPAISTTTTTVTRGSPVSVPKTAPPSTSLKKSSSSPVGYKTLKCGPKNWNPTISRNSFLSSKADHQIPQQGSSTNAGNSQSSSSKPTAAPRFFKMRNTPRYLGNPASGVKAMYQIPDNKPETPPPAKSPSVMKLDPRTLSPIVSNSSSPTSKTSPVQPKARPPFPSTTLSAQVSNSHMPSSRSVTTTTTTSSSATKLPDLSNLRNSPTQVMVNPFLPNAFMSKNLPNFLFNMTPGLLPSSAQFGMMRPGLGYPPATVSGFHSSLPQSAGMLFNPHQLHRQLSASSPGSPTGYPSSLPSSPSMSLSPSSSSTSSSSSSKSYSAGQRIPINNEKLTNASSSQSSPNRTNRTSSSVCDAPVSNSKVKEPAKVNGSEAVKNTLENSSKPITSKSQEEKQEVKSKGLSSPVTKDEKPPTSSTSDNNNTLSISKTKTAPEKSDSGKLQHDISSLLTKEAGKCGNEELACRSNPQSSTSFQAQQS</sequence>
<feature type="compositionally biased region" description="Basic and acidic residues" evidence="7">
    <location>
        <begin position="338"/>
        <end position="361"/>
    </location>
</feature>
<feature type="compositionally biased region" description="Polar residues" evidence="7">
    <location>
        <begin position="1027"/>
        <end position="1040"/>
    </location>
</feature>
<keyword evidence="5" id="KW-0539">Nucleus</keyword>
<dbReference type="PROSITE" id="PS00518">
    <property type="entry name" value="ZF_RING_1"/>
    <property type="match status" value="1"/>
</dbReference>
<feature type="region of interest" description="Disordered" evidence="7">
    <location>
        <begin position="540"/>
        <end position="767"/>
    </location>
</feature>
<evidence type="ECO:0000256" key="6">
    <source>
        <dbReference type="PROSITE-ProRule" id="PRU00175"/>
    </source>
</evidence>
<feature type="region of interest" description="Disordered" evidence="7">
    <location>
        <begin position="425"/>
        <end position="474"/>
    </location>
</feature>
<feature type="region of interest" description="Disordered" evidence="7">
    <location>
        <begin position="378"/>
        <end position="404"/>
    </location>
</feature>
<dbReference type="GO" id="GO:0008270">
    <property type="term" value="F:zinc ion binding"/>
    <property type="evidence" value="ECO:0007669"/>
    <property type="project" value="UniProtKB-KW"/>
</dbReference>
<feature type="compositionally biased region" description="Basic and acidic residues" evidence="7">
    <location>
        <begin position="1014"/>
        <end position="1024"/>
    </location>
</feature>
<dbReference type="Gene3D" id="3.30.40.10">
    <property type="entry name" value="Zinc/RING finger domain, C3HC4 (zinc finger)"/>
    <property type="match status" value="1"/>
</dbReference>
<reference evidence="9" key="2">
    <citation type="journal article" date="2023" name="BMC Genomics">
        <title>Pest status, molecular evolution, and epigenetic factors derived from the genome assembly of Frankliniella fusca, a thysanopteran phytovirus vector.</title>
        <authorList>
            <person name="Catto M.A."/>
            <person name="Labadie P.E."/>
            <person name="Jacobson A.L."/>
            <person name="Kennedy G.G."/>
            <person name="Srinivasan R."/>
            <person name="Hunt B.G."/>
        </authorList>
    </citation>
    <scope>NUCLEOTIDE SEQUENCE</scope>
    <source>
        <strain evidence="9">PL_HMW_Pooled</strain>
    </source>
</reference>
<dbReference type="FunFam" id="3.30.40.10:FF:000033">
    <property type="entry name" value="Polycomb group RING finger protein 3"/>
    <property type="match status" value="1"/>
</dbReference>
<reference evidence="9" key="1">
    <citation type="submission" date="2021-07" db="EMBL/GenBank/DDBJ databases">
        <authorList>
            <person name="Catto M.A."/>
            <person name="Jacobson A."/>
            <person name="Kennedy G."/>
            <person name="Labadie P."/>
            <person name="Hunt B.G."/>
            <person name="Srinivasan R."/>
        </authorList>
    </citation>
    <scope>NUCLEOTIDE SEQUENCE</scope>
    <source>
        <strain evidence="9">PL_HMW_Pooled</strain>
        <tissue evidence="9">Head</tissue>
    </source>
</reference>
<feature type="compositionally biased region" description="Basic and acidic residues" evidence="7">
    <location>
        <begin position="952"/>
        <end position="961"/>
    </location>
</feature>
<dbReference type="Proteomes" id="UP001219518">
    <property type="component" value="Unassembled WGS sequence"/>
</dbReference>
<dbReference type="InterPro" id="IPR013083">
    <property type="entry name" value="Znf_RING/FYVE/PHD"/>
</dbReference>
<feature type="region of interest" description="Disordered" evidence="7">
    <location>
        <begin position="338"/>
        <end position="362"/>
    </location>
</feature>
<feature type="compositionally biased region" description="Basic and acidic residues" evidence="7">
    <location>
        <begin position="425"/>
        <end position="446"/>
    </location>
</feature>
<dbReference type="SMART" id="SM00184">
    <property type="entry name" value="RING"/>
    <property type="match status" value="1"/>
</dbReference>
<dbReference type="InterPro" id="IPR017907">
    <property type="entry name" value="Znf_RING_CS"/>
</dbReference>
<feature type="compositionally biased region" description="Basic and acidic residues" evidence="7">
    <location>
        <begin position="390"/>
        <end position="404"/>
    </location>
</feature>
<dbReference type="AlphaFoldDB" id="A0AAE1L7A2"/>
<proteinExistence type="predicted"/>
<feature type="compositionally biased region" description="Polar residues" evidence="7">
    <location>
        <begin position="540"/>
        <end position="556"/>
    </location>
</feature>
<gene>
    <name evidence="9" type="ORF">KUF71_003318</name>
</gene>
<feature type="compositionally biased region" description="Polar residues" evidence="7">
    <location>
        <begin position="380"/>
        <end position="389"/>
    </location>
</feature>
<feature type="compositionally biased region" description="Low complexity" evidence="7">
    <location>
        <begin position="844"/>
        <end position="884"/>
    </location>
</feature>
<feature type="compositionally biased region" description="Basic and acidic residues" evidence="7">
    <location>
        <begin position="993"/>
        <end position="1005"/>
    </location>
</feature>
<comment type="subcellular location">
    <subcellularLocation>
        <location evidence="1">Nucleus</location>
    </subcellularLocation>
</comment>
<evidence type="ECO:0000256" key="4">
    <source>
        <dbReference type="ARBA" id="ARBA00022833"/>
    </source>
</evidence>
<dbReference type="InterPro" id="IPR001841">
    <property type="entry name" value="Znf_RING"/>
</dbReference>
<feature type="compositionally biased region" description="Low complexity" evidence="7">
    <location>
        <begin position="742"/>
        <end position="757"/>
    </location>
</feature>
<keyword evidence="4" id="KW-0862">Zinc</keyword>
<dbReference type="PANTHER" id="PTHR10825">
    <property type="entry name" value="RING FINGER DOMAIN-CONTAINING, POLYCOMB GROUP COMPONENT"/>
    <property type="match status" value="1"/>
</dbReference>
<dbReference type="GO" id="GO:0000122">
    <property type="term" value="P:negative regulation of transcription by RNA polymerase II"/>
    <property type="evidence" value="ECO:0007669"/>
    <property type="project" value="TreeGrafter"/>
</dbReference>
<evidence type="ECO:0000256" key="7">
    <source>
        <dbReference type="SAM" id="MobiDB-lite"/>
    </source>
</evidence>
<keyword evidence="10" id="KW-1185">Reference proteome</keyword>
<feature type="compositionally biased region" description="Low complexity" evidence="7">
    <location>
        <begin position="631"/>
        <end position="646"/>
    </location>
</feature>
<feature type="compositionally biased region" description="Polar residues" evidence="7">
    <location>
        <begin position="728"/>
        <end position="741"/>
    </location>
</feature>
<organism evidence="9 10">
    <name type="scientific">Frankliniella fusca</name>
    <dbReference type="NCBI Taxonomy" id="407009"/>
    <lineage>
        <taxon>Eukaryota</taxon>
        <taxon>Metazoa</taxon>
        <taxon>Ecdysozoa</taxon>
        <taxon>Arthropoda</taxon>
        <taxon>Hexapoda</taxon>
        <taxon>Insecta</taxon>
        <taxon>Pterygota</taxon>
        <taxon>Neoptera</taxon>
        <taxon>Paraneoptera</taxon>
        <taxon>Thysanoptera</taxon>
        <taxon>Terebrantia</taxon>
        <taxon>Thripoidea</taxon>
        <taxon>Thripidae</taxon>
        <taxon>Frankliniella</taxon>
    </lineage>
</organism>
<comment type="caution">
    <text evidence="9">The sequence shown here is derived from an EMBL/GenBank/DDBJ whole genome shotgun (WGS) entry which is preliminary data.</text>
</comment>
<dbReference type="GO" id="GO:1990841">
    <property type="term" value="F:promoter-specific chromatin binding"/>
    <property type="evidence" value="ECO:0007669"/>
    <property type="project" value="TreeGrafter"/>
</dbReference>
<keyword evidence="2" id="KW-0479">Metal-binding</keyword>
<dbReference type="InterPro" id="IPR032443">
    <property type="entry name" value="RAWUL"/>
</dbReference>
<protein>
    <submittedName>
        <fullName evidence="9">Polycomb complex protein BMI-1</fullName>
    </submittedName>
</protein>
<feature type="compositionally biased region" description="Polar residues" evidence="7">
    <location>
        <begin position="611"/>
        <end position="622"/>
    </location>
</feature>
<dbReference type="SUPFAM" id="SSF57850">
    <property type="entry name" value="RING/U-box"/>
    <property type="match status" value="1"/>
</dbReference>
<evidence type="ECO:0000313" key="9">
    <source>
        <dbReference type="EMBL" id="KAK3908434.1"/>
    </source>
</evidence>
<dbReference type="PANTHER" id="PTHR10825:SF29">
    <property type="entry name" value="POLYCOMB GROUP RING FINGER PROTEIN 1"/>
    <property type="match status" value="1"/>
</dbReference>
<dbReference type="PROSITE" id="PS50089">
    <property type="entry name" value="ZF_RING_2"/>
    <property type="match status" value="1"/>
</dbReference>
<feature type="domain" description="RING-type" evidence="8">
    <location>
        <begin position="25"/>
        <end position="64"/>
    </location>
</feature>
<feature type="compositionally biased region" description="Low complexity" evidence="7">
    <location>
        <begin position="582"/>
        <end position="598"/>
    </location>
</feature>
<feature type="region of interest" description="Disordered" evidence="7">
    <location>
        <begin position="842"/>
        <end position="1040"/>
    </location>
</feature>
<feature type="compositionally biased region" description="Polar residues" evidence="7">
    <location>
        <begin position="940"/>
        <end position="949"/>
    </location>
</feature>
<evidence type="ECO:0000256" key="1">
    <source>
        <dbReference type="ARBA" id="ARBA00004123"/>
    </source>
</evidence>
<dbReference type="Pfam" id="PF13923">
    <property type="entry name" value="zf-C3HC4_2"/>
    <property type="match status" value="1"/>
</dbReference>
<evidence type="ECO:0000313" key="10">
    <source>
        <dbReference type="Proteomes" id="UP001219518"/>
    </source>
</evidence>
<name>A0AAE1L7A2_9NEOP</name>
<feature type="compositionally biased region" description="Low complexity" evidence="7">
    <location>
        <begin position="899"/>
        <end position="914"/>
    </location>
</feature>